<keyword evidence="4" id="KW-1185">Reference proteome</keyword>
<dbReference type="GO" id="GO:0080120">
    <property type="term" value="P:CAAX-box protein maturation"/>
    <property type="evidence" value="ECO:0007669"/>
    <property type="project" value="UniProtKB-ARBA"/>
</dbReference>
<dbReference type="InterPro" id="IPR003675">
    <property type="entry name" value="Rce1/LyrA-like_dom"/>
</dbReference>
<feature type="domain" description="CAAX prenyl protease 2/Lysostaphin resistance protein A-like" evidence="2">
    <location>
        <begin position="110"/>
        <end position="197"/>
    </location>
</feature>
<accession>A0A1X7A318</accession>
<feature type="transmembrane region" description="Helical" evidence="1">
    <location>
        <begin position="107"/>
        <end position="127"/>
    </location>
</feature>
<feature type="transmembrane region" description="Helical" evidence="1">
    <location>
        <begin position="12"/>
        <end position="31"/>
    </location>
</feature>
<evidence type="ECO:0000259" key="2">
    <source>
        <dbReference type="Pfam" id="PF02517"/>
    </source>
</evidence>
<name>A0A1X7A318_9RHOB</name>
<dbReference type="RefSeq" id="WP_085807353.1">
    <property type="nucleotide sequence ID" value="NZ_FWFX01000015.1"/>
</dbReference>
<dbReference type="Pfam" id="PF02517">
    <property type="entry name" value="Rce1-like"/>
    <property type="match status" value="1"/>
</dbReference>
<feature type="transmembrane region" description="Helical" evidence="1">
    <location>
        <begin position="75"/>
        <end position="95"/>
    </location>
</feature>
<dbReference type="OrthoDB" id="9805801at2"/>
<keyword evidence="3" id="KW-0645">Protease</keyword>
<evidence type="ECO:0000313" key="4">
    <source>
        <dbReference type="Proteomes" id="UP000193061"/>
    </source>
</evidence>
<dbReference type="EMBL" id="FWFX01000015">
    <property type="protein sequence ID" value="SLN68663.1"/>
    <property type="molecule type" value="Genomic_DNA"/>
</dbReference>
<keyword evidence="1" id="KW-0472">Membrane</keyword>
<keyword evidence="1" id="KW-1133">Transmembrane helix</keyword>
<feature type="transmembrane region" description="Helical" evidence="1">
    <location>
        <begin position="139"/>
        <end position="159"/>
    </location>
</feature>
<reference evidence="3 4" key="1">
    <citation type="submission" date="2017-03" db="EMBL/GenBank/DDBJ databases">
        <authorList>
            <person name="Afonso C.L."/>
            <person name="Miller P.J."/>
            <person name="Scott M.A."/>
            <person name="Spackman E."/>
            <person name="Goraichik I."/>
            <person name="Dimitrov K.M."/>
            <person name="Suarez D.L."/>
            <person name="Swayne D.E."/>
        </authorList>
    </citation>
    <scope>NUCLEOTIDE SEQUENCE [LARGE SCALE GENOMIC DNA]</scope>
    <source>
        <strain evidence="3 4">CECT 7450</strain>
    </source>
</reference>
<feature type="transmembrane region" description="Helical" evidence="1">
    <location>
        <begin position="37"/>
        <end position="54"/>
    </location>
</feature>
<protein>
    <submittedName>
        <fullName evidence="3">CAAX amino terminal protease self-immunity</fullName>
    </submittedName>
</protein>
<dbReference type="GO" id="GO:0006508">
    <property type="term" value="P:proteolysis"/>
    <property type="evidence" value="ECO:0007669"/>
    <property type="project" value="UniProtKB-KW"/>
</dbReference>
<dbReference type="AlphaFoldDB" id="A0A1X7A318"/>
<proteinExistence type="predicted"/>
<evidence type="ECO:0000313" key="3">
    <source>
        <dbReference type="EMBL" id="SLN68663.1"/>
    </source>
</evidence>
<gene>
    <name evidence="3" type="ORF">ROA7450_03689</name>
</gene>
<keyword evidence="1" id="KW-0812">Transmembrane</keyword>
<feature type="transmembrane region" description="Helical" evidence="1">
    <location>
        <begin position="165"/>
        <end position="185"/>
    </location>
</feature>
<feature type="transmembrane region" description="Helical" evidence="1">
    <location>
        <begin position="192"/>
        <end position="212"/>
    </location>
</feature>
<keyword evidence="3" id="KW-0378">Hydrolase</keyword>
<sequence>MNHPISQVRSRAQLWVEMIGIFVLAPVVMAVFLPANWLFPVLFLLMFIGLWLLYRTPGFSCADLFRGFSTLNWMLIFGFSATTAVICYAVVTYFAPHAAFGLARHNMTLLLMILLLYPILSALPQEIVYRALFFERYKAILPSPGIAVLSNSALFALAHLMYWNIVVTLMTFCGSLLFAYSYVYARNFPQAVLLHAIGGNLIFIFGLGIYFYSGNVTRPF</sequence>
<dbReference type="GO" id="GO:0004175">
    <property type="term" value="F:endopeptidase activity"/>
    <property type="evidence" value="ECO:0007669"/>
    <property type="project" value="UniProtKB-ARBA"/>
</dbReference>
<organism evidence="3 4">
    <name type="scientific">Roseovarius albus</name>
    <dbReference type="NCBI Taxonomy" id="1247867"/>
    <lineage>
        <taxon>Bacteria</taxon>
        <taxon>Pseudomonadati</taxon>
        <taxon>Pseudomonadota</taxon>
        <taxon>Alphaproteobacteria</taxon>
        <taxon>Rhodobacterales</taxon>
        <taxon>Roseobacteraceae</taxon>
        <taxon>Roseovarius</taxon>
    </lineage>
</organism>
<evidence type="ECO:0000256" key="1">
    <source>
        <dbReference type="SAM" id="Phobius"/>
    </source>
</evidence>
<dbReference type="Proteomes" id="UP000193061">
    <property type="component" value="Unassembled WGS sequence"/>
</dbReference>